<gene>
    <name evidence="2" type="ORF">GCM10023081_15540</name>
</gene>
<dbReference type="Proteomes" id="UP001500752">
    <property type="component" value="Unassembled WGS sequence"/>
</dbReference>
<keyword evidence="2" id="KW-0378">Hydrolase</keyword>
<dbReference type="PANTHER" id="PTHR46438">
    <property type="entry name" value="ALPHA/BETA-HYDROLASES SUPERFAMILY PROTEIN"/>
    <property type="match status" value="1"/>
</dbReference>
<dbReference type="EMBL" id="BAABEO010000009">
    <property type="protein sequence ID" value="GAA3678143.1"/>
    <property type="molecule type" value="Genomic_DNA"/>
</dbReference>
<dbReference type="GO" id="GO:0016787">
    <property type="term" value="F:hydrolase activity"/>
    <property type="evidence" value="ECO:0007669"/>
    <property type="project" value="UniProtKB-KW"/>
</dbReference>
<dbReference type="InterPro" id="IPR029058">
    <property type="entry name" value="AB_hydrolase_fold"/>
</dbReference>
<feature type="domain" description="AB hydrolase-1" evidence="1">
    <location>
        <begin position="31"/>
        <end position="268"/>
    </location>
</feature>
<keyword evidence="3" id="KW-1185">Reference proteome</keyword>
<name>A0ABP7C7J7_9MICC</name>
<dbReference type="InterPro" id="IPR000073">
    <property type="entry name" value="AB_hydrolase_1"/>
</dbReference>
<evidence type="ECO:0000313" key="3">
    <source>
        <dbReference type="Proteomes" id="UP001500752"/>
    </source>
</evidence>
<organism evidence="2 3">
    <name type="scientific">Arthrobacter ginkgonis</name>
    <dbReference type="NCBI Taxonomy" id="1630594"/>
    <lineage>
        <taxon>Bacteria</taxon>
        <taxon>Bacillati</taxon>
        <taxon>Actinomycetota</taxon>
        <taxon>Actinomycetes</taxon>
        <taxon>Micrococcales</taxon>
        <taxon>Micrococcaceae</taxon>
        <taxon>Arthrobacter</taxon>
    </lineage>
</organism>
<evidence type="ECO:0000313" key="2">
    <source>
        <dbReference type="EMBL" id="GAA3678143.1"/>
    </source>
</evidence>
<dbReference type="PRINTS" id="PR00111">
    <property type="entry name" value="ABHYDROLASE"/>
</dbReference>
<proteinExistence type="predicted"/>
<dbReference type="SUPFAM" id="SSF53474">
    <property type="entry name" value="alpha/beta-Hydrolases"/>
    <property type="match status" value="1"/>
</dbReference>
<accession>A0ABP7C7J7</accession>
<dbReference type="RefSeq" id="WP_345149795.1">
    <property type="nucleotide sequence ID" value="NZ_BAABEO010000009.1"/>
</dbReference>
<sequence length="320" mass="34395">MTTPEVRTEYVRLSDGSLAHFATAGETGPAVVLLHGGLPGSSGPAGWSKMIPALAARGARVFAPDLPGFGHADTRIQHHPVLGLKSWVDFVRDFTTTLGLDEFYLAGNSQGAQVAALFTANHFESVRGLALISTAGLSECLGIDWPFRERGDWPPRYEGTEESMRAVLNHVIRTKENITDELVARRTAAAARQKESYAAGVASRHAAVDGSFRQWMDLSNRLPRLSLPIVYLHGCQDRLLPLEGVNIQEDALPNVQFFYVEDCGHQAQTDQSEILNSVIGEFVVDGRISEATALAAGISTRRPRIAGIVADGLAAAGALA</sequence>
<comment type="caution">
    <text evidence="2">The sequence shown here is derived from an EMBL/GenBank/DDBJ whole genome shotgun (WGS) entry which is preliminary data.</text>
</comment>
<dbReference type="Gene3D" id="3.40.50.1820">
    <property type="entry name" value="alpha/beta hydrolase"/>
    <property type="match status" value="1"/>
</dbReference>
<evidence type="ECO:0000259" key="1">
    <source>
        <dbReference type="Pfam" id="PF00561"/>
    </source>
</evidence>
<reference evidence="3" key="1">
    <citation type="journal article" date="2019" name="Int. J. Syst. Evol. Microbiol.">
        <title>The Global Catalogue of Microorganisms (GCM) 10K type strain sequencing project: providing services to taxonomists for standard genome sequencing and annotation.</title>
        <authorList>
            <consortium name="The Broad Institute Genomics Platform"/>
            <consortium name="The Broad Institute Genome Sequencing Center for Infectious Disease"/>
            <person name="Wu L."/>
            <person name="Ma J."/>
        </authorList>
    </citation>
    <scope>NUCLEOTIDE SEQUENCE [LARGE SCALE GENOMIC DNA]</scope>
    <source>
        <strain evidence="3">JCM 30742</strain>
    </source>
</reference>
<dbReference type="Pfam" id="PF00561">
    <property type="entry name" value="Abhydrolase_1"/>
    <property type="match status" value="1"/>
</dbReference>
<protein>
    <submittedName>
        <fullName evidence="2">Alpha/beta fold hydrolase</fullName>
    </submittedName>
</protein>